<dbReference type="GO" id="GO:0009570">
    <property type="term" value="C:chloroplast stroma"/>
    <property type="evidence" value="ECO:0007669"/>
    <property type="project" value="TreeGrafter"/>
</dbReference>
<protein>
    <recommendedName>
        <fullName evidence="8">Carotenoid cleavage dioxygenase 7</fullName>
    </recommendedName>
</protein>
<evidence type="ECO:0000313" key="7">
    <source>
        <dbReference type="Proteomes" id="UP001153076"/>
    </source>
</evidence>
<keyword evidence="3" id="KW-0560">Oxidoreductase</keyword>
<proteinExistence type="inferred from homology"/>
<dbReference type="EMBL" id="JAKOGI010000039">
    <property type="protein sequence ID" value="KAJ8447297.1"/>
    <property type="molecule type" value="Genomic_DNA"/>
</dbReference>
<dbReference type="Pfam" id="PF03055">
    <property type="entry name" value="RPE65"/>
    <property type="match status" value="2"/>
</dbReference>
<evidence type="ECO:0000256" key="4">
    <source>
        <dbReference type="ARBA" id="ARBA00023004"/>
    </source>
</evidence>
<dbReference type="AlphaFoldDB" id="A0A9Q1QM26"/>
<organism evidence="6 7">
    <name type="scientific">Carnegiea gigantea</name>
    <dbReference type="NCBI Taxonomy" id="171969"/>
    <lineage>
        <taxon>Eukaryota</taxon>
        <taxon>Viridiplantae</taxon>
        <taxon>Streptophyta</taxon>
        <taxon>Embryophyta</taxon>
        <taxon>Tracheophyta</taxon>
        <taxon>Spermatophyta</taxon>
        <taxon>Magnoliopsida</taxon>
        <taxon>eudicotyledons</taxon>
        <taxon>Gunneridae</taxon>
        <taxon>Pentapetalae</taxon>
        <taxon>Caryophyllales</taxon>
        <taxon>Cactineae</taxon>
        <taxon>Cactaceae</taxon>
        <taxon>Cactoideae</taxon>
        <taxon>Echinocereeae</taxon>
        <taxon>Carnegiea</taxon>
    </lineage>
</organism>
<dbReference type="GO" id="GO:0046872">
    <property type="term" value="F:metal ion binding"/>
    <property type="evidence" value="ECO:0007669"/>
    <property type="project" value="UniProtKB-KW"/>
</dbReference>
<gene>
    <name evidence="6" type="ORF">Cgig2_013074</name>
</gene>
<evidence type="ECO:0000256" key="5">
    <source>
        <dbReference type="PIRSR" id="PIRSR604294-1"/>
    </source>
</evidence>
<accession>A0A9Q1QM26</accession>
<dbReference type="PANTHER" id="PTHR10543">
    <property type="entry name" value="BETA-CAROTENE DIOXYGENASE"/>
    <property type="match status" value="1"/>
</dbReference>
<name>A0A9Q1QM26_9CARY</name>
<feature type="binding site" evidence="5">
    <location>
        <position position="202"/>
    </location>
    <ligand>
        <name>Fe cation</name>
        <dbReference type="ChEBI" id="CHEBI:24875"/>
        <note>catalytic</note>
    </ligand>
</feature>
<evidence type="ECO:0008006" key="8">
    <source>
        <dbReference type="Google" id="ProtNLM"/>
    </source>
</evidence>
<dbReference type="GO" id="GO:0016121">
    <property type="term" value="P:carotene catabolic process"/>
    <property type="evidence" value="ECO:0007669"/>
    <property type="project" value="TreeGrafter"/>
</dbReference>
<sequence length="556" mass="63155">MHASLYHMITPAVFRPSEKLLPSRDLHFRRDVSLTQFVSILTSGNEVSMPEMDDKTAAFWDYQSLFTSQRLEVENPIKLRLIDGALPRDFPSGTYYLTGPGLFADDYGSMVHPLDGHGYLRAFEIDGPKGEVKFSAKYVKTEAQMEECDLVSGSWRFTHRGPFSVLKGGKKFANTKVMKNVANTNILKWGVFKMPPKRLLSHYKVDVRRGRLIIMACNAEDMLLPRSHFTFYEFDVNLNLLQKREFNIPDHLMIHDWAFTDTYYIIFGNRVRFDISGSMAAISGVAPMISALSVNHSRPTSPIYLLPRFSSTDSTSHHWQNPIEAPQLWLLHVANAFEEVEGDGSLKIQIHATACAYKWFNFLTMFGYNWQSRILDPSIMNGTGKEQLLPNLVKLSIESEKSENHHNFRYSCTATSLREGSRSRCSDFPIINPKCSGHEHRYIYAAAASGTHETLPNFPFDTVLKLDCLNGKVRIWCPGNRTFIGEPMFVSRGPSMVEEDDGYLVLVEYVVSNRRCNLVILDARRIGEASAVVARFEVPKHLTFPLGFHGAWASKE</sequence>
<comment type="similarity">
    <text evidence="1">Belongs to the carotenoid oxygenase family.</text>
</comment>
<evidence type="ECO:0000256" key="2">
    <source>
        <dbReference type="ARBA" id="ARBA00022723"/>
    </source>
</evidence>
<keyword evidence="7" id="KW-1185">Reference proteome</keyword>
<keyword evidence="3" id="KW-0223">Dioxygenase</keyword>
<reference evidence="6" key="1">
    <citation type="submission" date="2022-04" db="EMBL/GenBank/DDBJ databases">
        <title>Carnegiea gigantea Genome sequencing and assembly v2.</title>
        <authorList>
            <person name="Copetti D."/>
            <person name="Sanderson M.J."/>
            <person name="Burquez A."/>
            <person name="Wojciechowski M.F."/>
        </authorList>
    </citation>
    <scope>NUCLEOTIDE SEQUENCE</scope>
    <source>
        <strain evidence="6">SGP5-SGP5p</strain>
        <tissue evidence="6">Aerial part</tissue>
    </source>
</reference>
<feature type="binding site" evidence="5">
    <location>
        <position position="549"/>
    </location>
    <ligand>
        <name>Fe cation</name>
        <dbReference type="ChEBI" id="CHEBI:24875"/>
        <note>catalytic</note>
    </ligand>
</feature>
<evidence type="ECO:0000256" key="1">
    <source>
        <dbReference type="ARBA" id="ARBA00006787"/>
    </source>
</evidence>
<keyword evidence="4 5" id="KW-0408">Iron</keyword>
<dbReference type="GO" id="GO:0045549">
    <property type="term" value="F:9-cis-epoxycarotenoid dioxygenase activity"/>
    <property type="evidence" value="ECO:0007669"/>
    <property type="project" value="TreeGrafter"/>
</dbReference>
<feature type="binding site" evidence="5">
    <location>
        <position position="332"/>
    </location>
    <ligand>
        <name>Fe cation</name>
        <dbReference type="ChEBI" id="CHEBI:24875"/>
        <note>catalytic</note>
    </ligand>
</feature>
<comment type="caution">
    <text evidence="6">The sequence shown here is derived from an EMBL/GenBank/DDBJ whole genome shotgun (WGS) entry which is preliminary data.</text>
</comment>
<keyword evidence="2 5" id="KW-0479">Metal-binding</keyword>
<dbReference type="Proteomes" id="UP001153076">
    <property type="component" value="Unassembled WGS sequence"/>
</dbReference>
<evidence type="ECO:0000256" key="3">
    <source>
        <dbReference type="ARBA" id="ARBA00022964"/>
    </source>
</evidence>
<comment type="cofactor">
    <cofactor evidence="5">
        <name>Fe(2+)</name>
        <dbReference type="ChEBI" id="CHEBI:29033"/>
    </cofactor>
    <text evidence="5">Binds 1 Fe(2+) ion per subunit.</text>
</comment>
<dbReference type="OrthoDB" id="1069523at2759"/>
<feature type="binding site" evidence="5">
    <location>
        <position position="255"/>
    </location>
    <ligand>
        <name>Fe cation</name>
        <dbReference type="ChEBI" id="CHEBI:24875"/>
        <note>catalytic</note>
    </ligand>
</feature>
<dbReference type="InterPro" id="IPR004294">
    <property type="entry name" value="Carotenoid_Oase"/>
</dbReference>
<dbReference type="PANTHER" id="PTHR10543:SF37">
    <property type="entry name" value="CAROTENOID CLEAVAGE DIOXYGENASE 7, CHLOROPLASTIC"/>
    <property type="match status" value="1"/>
</dbReference>
<evidence type="ECO:0000313" key="6">
    <source>
        <dbReference type="EMBL" id="KAJ8447297.1"/>
    </source>
</evidence>